<evidence type="ECO:0000313" key="3">
    <source>
        <dbReference type="EMBL" id="KAK9407631.1"/>
    </source>
</evidence>
<dbReference type="EMBL" id="JAOTOJ010000002">
    <property type="protein sequence ID" value="KAK9407631.1"/>
    <property type="molecule type" value="Genomic_DNA"/>
</dbReference>
<reference evidence="2" key="1">
    <citation type="journal article" date="2012" name="BMC Genomics">
        <title>The venom-gland transcriptome of the eastern diamondback rattlesnake (Crotalus adamanteus).</title>
        <authorList>
            <person name="Rokyta D.R."/>
            <person name="Lemmon A.R."/>
            <person name="Margres M.J."/>
            <person name="Aronow K."/>
        </authorList>
    </citation>
    <scope>NUCLEOTIDE SEQUENCE</scope>
    <source>
        <tissue evidence="2">Venom gland</tissue>
    </source>
</reference>
<dbReference type="Pfam" id="PF15100">
    <property type="entry name" value="TMEM187"/>
    <property type="match status" value="1"/>
</dbReference>
<keyword evidence="1 2" id="KW-0812">Transmembrane</keyword>
<dbReference type="EMBL" id="JU176225">
    <property type="protein sequence ID" value="AFJ51748.1"/>
    <property type="molecule type" value="mRNA"/>
</dbReference>
<feature type="transmembrane region" description="Helical" evidence="1">
    <location>
        <begin position="9"/>
        <end position="28"/>
    </location>
</feature>
<name>J3S9R0_CROAD</name>
<feature type="transmembrane region" description="Helical" evidence="1">
    <location>
        <begin position="225"/>
        <end position="245"/>
    </location>
</feature>
<dbReference type="AlphaFoldDB" id="J3S9R0"/>
<gene>
    <name evidence="3" type="ORF">NXF25_006405</name>
</gene>
<proteinExistence type="evidence at transcript level"/>
<sequence length="261" mass="30153">MKSEDDKPFLHVTGGLLLCILVVASGIFDGAHIDTGYEHYAEPTVPGMPTFLAMPANCLINLAYLLLGWYWWPPGDKSRQTYFQEIFALMALLYGPTQWVRLWTQHHWAAVLDQWLTLPIFAWVIVWCLFLEDGWQPYVFLAIEVTSLTSYVLALLHPQGFELALSGHIIAVFWRVLKVQRHFGNASSIWIIVLGTMCCLGFVSLKVWDRELAQWVLFSRLTGHFWSKICDVLQFHCAFLFLTLMSRHRLCSMKYNFSEQS</sequence>
<evidence type="ECO:0000313" key="4">
    <source>
        <dbReference type="Proteomes" id="UP001474421"/>
    </source>
</evidence>
<organism evidence="2">
    <name type="scientific">Crotalus adamanteus</name>
    <name type="common">Eastern diamondback rattlesnake</name>
    <dbReference type="NCBI Taxonomy" id="8729"/>
    <lineage>
        <taxon>Eukaryota</taxon>
        <taxon>Metazoa</taxon>
        <taxon>Chordata</taxon>
        <taxon>Craniata</taxon>
        <taxon>Vertebrata</taxon>
        <taxon>Euteleostomi</taxon>
        <taxon>Lepidosauria</taxon>
        <taxon>Squamata</taxon>
        <taxon>Bifurcata</taxon>
        <taxon>Unidentata</taxon>
        <taxon>Episquamata</taxon>
        <taxon>Toxicofera</taxon>
        <taxon>Serpentes</taxon>
        <taxon>Colubroidea</taxon>
        <taxon>Viperidae</taxon>
        <taxon>Crotalinae</taxon>
        <taxon>Crotalus</taxon>
    </lineage>
</organism>
<evidence type="ECO:0000256" key="1">
    <source>
        <dbReference type="SAM" id="Phobius"/>
    </source>
</evidence>
<accession>J3S9R0</accession>
<dbReference type="GO" id="GO:0030133">
    <property type="term" value="C:transport vesicle"/>
    <property type="evidence" value="ECO:0007669"/>
    <property type="project" value="TreeGrafter"/>
</dbReference>
<keyword evidence="1" id="KW-0472">Membrane</keyword>
<protein>
    <submittedName>
        <fullName evidence="2 3">Transmembrane protein</fullName>
    </submittedName>
</protein>
<dbReference type="InterPro" id="IPR028066">
    <property type="entry name" value="TMEM187"/>
</dbReference>
<reference evidence="3" key="2">
    <citation type="submission" date="2022-09" db="EMBL/GenBank/DDBJ databases">
        <authorList>
            <person name="Hogan M.P."/>
            <person name="Rokyta D.R."/>
        </authorList>
    </citation>
    <scope>NUCLEOTIDE SEQUENCE</scope>
    <source>
        <strain evidence="3">DRR0105</strain>
        <tissue evidence="3">Blood</tissue>
    </source>
</reference>
<dbReference type="PANTHER" id="PTHR15066">
    <property type="entry name" value="TRANSMEMBRANE PROTEIN 187"/>
    <property type="match status" value="1"/>
</dbReference>
<dbReference type="PANTHER" id="PTHR15066:SF0">
    <property type="entry name" value="TRANSMEMBRANE PROTEIN 187"/>
    <property type="match status" value="1"/>
</dbReference>
<feature type="transmembrane region" description="Helical" evidence="1">
    <location>
        <begin position="160"/>
        <end position="177"/>
    </location>
</feature>
<reference evidence="3 4" key="3">
    <citation type="journal article" date="2024" name="Proc. Natl. Acad. Sci. U.S.A.">
        <title>The genetic regulatory architecture and epigenomic basis for age-related changes in rattlesnake venom.</title>
        <authorList>
            <person name="Hogan M.P."/>
            <person name="Holding M.L."/>
            <person name="Nystrom G.S."/>
            <person name="Colston T.J."/>
            <person name="Bartlett D.A."/>
            <person name="Mason A.J."/>
            <person name="Ellsworth S.A."/>
            <person name="Rautsaw R.M."/>
            <person name="Lawrence K.C."/>
            <person name="Strickland J.L."/>
            <person name="He B."/>
            <person name="Fraser P."/>
            <person name="Margres M.J."/>
            <person name="Gilbert D.M."/>
            <person name="Gibbs H.L."/>
            <person name="Parkinson C.L."/>
            <person name="Rokyta D.R."/>
        </authorList>
    </citation>
    <scope>NUCLEOTIDE SEQUENCE [LARGE SCALE GENOMIC DNA]</scope>
    <source>
        <strain evidence="3">DRR0105</strain>
    </source>
</reference>
<keyword evidence="1" id="KW-1133">Transmembrane helix</keyword>
<keyword evidence="4" id="KW-1185">Reference proteome</keyword>
<feature type="transmembrane region" description="Helical" evidence="1">
    <location>
        <begin position="112"/>
        <end position="131"/>
    </location>
</feature>
<dbReference type="Proteomes" id="UP001474421">
    <property type="component" value="Unassembled WGS sequence"/>
</dbReference>
<feature type="transmembrane region" description="Helical" evidence="1">
    <location>
        <begin position="189"/>
        <end position="205"/>
    </location>
</feature>
<feature type="transmembrane region" description="Helical" evidence="1">
    <location>
        <begin position="48"/>
        <end position="70"/>
    </location>
</feature>
<evidence type="ECO:0000313" key="2">
    <source>
        <dbReference type="EMBL" id="AFJ51748.1"/>
    </source>
</evidence>